<dbReference type="AlphaFoldDB" id="A0A238KUE9"/>
<dbReference type="Gene3D" id="3.90.550.10">
    <property type="entry name" value="Spore Coat Polysaccharide Biosynthesis Protein SpsA, Chain A"/>
    <property type="match status" value="1"/>
</dbReference>
<evidence type="ECO:0000256" key="1">
    <source>
        <dbReference type="ARBA" id="ARBA00006739"/>
    </source>
</evidence>
<accession>A0A238KUE9</accession>
<keyword evidence="6" id="KW-1185">Reference proteome</keyword>
<dbReference type="SUPFAM" id="SSF53448">
    <property type="entry name" value="Nucleotide-diphospho-sugar transferases"/>
    <property type="match status" value="1"/>
</dbReference>
<evidence type="ECO:0000256" key="3">
    <source>
        <dbReference type="ARBA" id="ARBA00022679"/>
    </source>
</evidence>
<protein>
    <submittedName>
        <fullName evidence="5">Glycosyl transferase family 2</fullName>
    </submittedName>
</protein>
<evidence type="ECO:0000313" key="5">
    <source>
        <dbReference type="EMBL" id="SMX46484.1"/>
    </source>
</evidence>
<evidence type="ECO:0000259" key="4">
    <source>
        <dbReference type="Pfam" id="PF00535"/>
    </source>
</evidence>
<evidence type="ECO:0000256" key="2">
    <source>
        <dbReference type="ARBA" id="ARBA00022676"/>
    </source>
</evidence>
<dbReference type="EMBL" id="FXYE01000002">
    <property type="protein sequence ID" value="SMX46484.1"/>
    <property type="molecule type" value="Genomic_DNA"/>
</dbReference>
<proteinExistence type="inferred from homology"/>
<keyword evidence="2" id="KW-0328">Glycosyltransferase</keyword>
<dbReference type="Proteomes" id="UP000202922">
    <property type="component" value="Unassembled WGS sequence"/>
</dbReference>
<reference evidence="6" key="1">
    <citation type="submission" date="2017-05" db="EMBL/GenBank/DDBJ databases">
        <authorList>
            <person name="Rodrigo-Torres L."/>
            <person name="Arahal R. D."/>
            <person name="Lucena T."/>
        </authorList>
    </citation>
    <scope>NUCLEOTIDE SEQUENCE [LARGE SCALE GENOMIC DNA]</scope>
    <source>
        <strain evidence="6">CECT 8621</strain>
    </source>
</reference>
<dbReference type="InterPro" id="IPR029044">
    <property type="entry name" value="Nucleotide-diphossugar_trans"/>
</dbReference>
<dbReference type="OrthoDB" id="9771846at2"/>
<organism evidence="5 6">
    <name type="scientific">Actibacterium lipolyticum</name>
    <dbReference type="NCBI Taxonomy" id="1524263"/>
    <lineage>
        <taxon>Bacteria</taxon>
        <taxon>Pseudomonadati</taxon>
        <taxon>Pseudomonadota</taxon>
        <taxon>Alphaproteobacteria</taxon>
        <taxon>Rhodobacterales</taxon>
        <taxon>Roseobacteraceae</taxon>
        <taxon>Actibacterium</taxon>
    </lineage>
</organism>
<dbReference type="PANTHER" id="PTHR43179:SF12">
    <property type="entry name" value="GALACTOFURANOSYLTRANSFERASE GLFT2"/>
    <property type="match status" value="1"/>
</dbReference>
<gene>
    <name evidence="5" type="ORF">COL8621_03132</name>
</gene>
<comment type="similarity">
    <text evidence="1">Belongs to the glycosyltransferase 2 family.</text>
</comment>
<dbReference type="Pfam" id="PF00535">
    <property type="entry name" value="Glycos_transf_2"/>
    <property type="match status" value="1"/>
</dbReference>
<dbReference type="GO" id="GO:0016757">
    <property type="term" value="F:glycosyltransferase activity"/>
    <property type="evidence" value="ECO:0007669"/>
    <property type="project" value="UniProtKB-KW"/>
</dbReference>
<keyword evidence="3 5" id="KW-0808">Transferase</keyword>
<dbReference type="InterPro" id="IPR001173">
    <property type="entry name" value="Glyco_trans_2-like"/>
</dbReference>
<feature type="domain" description="Glycosyltransferase 2-like" evidence="4">
    <location>
        <begin position="8"/>
        <end position="56"/>
    </location>
</feature>
<sequence length="345" mass="37345">MTNPTVGVIIVSFNSGDVVLDCLESLLAAQDPDLRIVVVDNNSPDDTVQVMRNWADGTTQYTAPTDSPFPLSPAPKPINLVEGRPDLAPDRAADVVLLHAGENGGYAGGVNVGQAYLAAFPEIDHFWILNPDSMVPPASVAALKAQLASGATYGMLSGRVNYFHQPDMIQVDGGSINFRTGVTDCINLGQPHPKTPLPAPGELHFVTGANMVASRAFCEKAGPMAEDYFLYYEEVDWALRRGDLPLVCCDGFLVYHRAGTAIGSPTLSRIASPFSHYFKYRSRMLFLRRFRPLSLPIAYAYALAKALQITLKGYYAEAWALIRAINGMGPPKSVKAILKQSAPES</sequence>
<name>A0A238KUE9_9RHOB</name>
<dbReference type="RefSeq" id="WP_093968180.1">
    <property type="nucleotide sequence ID" value="NZ_FXYE01000002.1"/>
</dbReference>
<dbReference type="PANTHER" id="PTHR43179">
    <property type="entry name" value="RHAMNOSYLTRANSFERASE WBBL"/>
    <property type="match status" value="1"/>
</dbReference>
<evidence type="ECO:0000313" key="6">
    <source>
        <dbReference type="Proteomes" id="UP000202922"/>
    </source>
</evidence>